<reference evidence="1 2" key="1">
    <citation type="journal article" date="2010" name="Stand. Genomic Sci.">
        <title>Complete genome sequence of Arcanobacterium haemolyticum type strain (11018).</title>
        <authorList>
            <person name="Yasawong M."/>
            <person name="Teshima H."/>
            <person name="Lapidus A."/>
            <person name="Nolan M."/>
            <person name="Lucas S."/>
            <person name="Glavina Del Rio T."/>
            <person name="Tice H."/>
            <person name="Cheng J."/>
            <person name="Bruce D."/>
            <person name="Detter C."/>
            <person name="Tapia R."/>
            <person name="Han C."/>
            <person name="Goodwin L."/>
            <person name="Pitluck S."/>
            <person name="Liolios K."/>
            <person name="Ivanova N."/>
            <person name="Mavromatis K."/>
            <person name="Mikhailova N."/>
            <person name="Pati A."/>
            <person name="Chen A."/>
            <person name="Palaniappan K."/>
            <person name="Land M."/>
            <person name="Hauser L."/>
            <person name="Chang Y."/>
            <person name="Jeffries C."/>
            <person name="Rohde M."/>
            <person name="Sikorski J."/>
            <person name="Pukall R."/>
            <person name="Goker M."/>
            <person name="Woyke T."/>
            <person name="Bristow J."/>
            <person name="Eisen J."/>
            <person name="Markowitz V."/>
            <person name="Hugenholtz P."/>
            <person name="Kyrpides N."/>
            <person name="Klenk H."/>
        </authorList>
    </citation>
    <scope>NUCLEOTIDE SEQUENCE [LARGE SCALE GENOMIC DNA]</scope>
    <source>
        <strain evidence="2">ATCC 9345 / DSM 20595 / CCUG 17215 / LMG 16163 / NBRC 15585 / NCTC 8452 / 11018</strain>
    </source>
</reference>
<dbReference type="Proteomes" id="UP000000376">
    <property type="component" value="Chromosome"/>
</dbReference>
<protein>
    <submittedName>
        <fullName evidence="1">Uncharacterized protein</fullName>
    </submittedName>
</protein>
<evidence type="ECO:0000313" key="1">
    <source>
        <dbReference type="EMBL" id="ADH91950.1"/>
    </source>
</evidence>
<sequence>MFSNDPQKTALAGLLRAATRETAPETLAAIRALLHSHDAAVLAGHVMLDLLEENGYGPLDIDAIGATPADLPLALAIQHAAASRGMQYDAFTIAGTSLIGPDLDGRRVVVIKIFDDETVPAKLAVEATSALVGRDFAAYQPTDLEPNHE</sequence>
<keyword evidence="2" id="KW-1185">Reference proteome</keyword>
<dbReference type="STRING" id="644284.Arch_0189"/>
<dbReference type="eggNOG" id="COG0461">
    <property type="taxonomic scope" value="Bacteria"/>
</dbReference>
<proteinExistence type="predicted"/>
<dbReference type="HOGENOM" id="CLU_1776657_0_0_11"/>
<accession>D7BM01</accession>
<evidence type="ECO:0000313" key="2">
    <source>
        <dbReference type="Proteomes" id="UP000000376"/>
    </source>
</evidence>
<dbReference type="EMBL" id="CP002045">
    <property type="protein sequence ID" value="ADH91950.1"/>
    <property type="molecule type" value="Genomic_DNA"/>
</dbReference>
<organism evidence="1 2">
    <name type="scientific">Arcanobacterium haemolyticum (strain ATCC 9345 / DSM 20595 / CCM 5947 / CCUG 17215 / LMG 16163 / NBRC 15585 / NCTC 8452 / 11018)</name>
    <dbReference type="NCBI Taxonomy" id="644284"/>
    <lineage>
        <taxon>Bacteria</taxon>
        <taxon>Bacillati</taxon>
        <taxon>Actinomycetota</taxon>
        <taxon>Actinomycetes</taxon>
        <taxon>Actinomycetales</taxon>
        <taxon>Actinomycetaceae</taxon>
        <taxon>Arcanobacterium</taxon>
    </lineage>
</organism>
<name>D7BM01_ARCHD</name>
<dbReference type="RefSeq" id="WP_013169448.1">
    <property type="nucleotide sequence ID" value="NC_014218.1"/>
</dbReference>
<dbReference type="OrthoDB" id="1493031at2"/>
<gene>
    <name evidence="1" type="ordered locus">Arch_0189</name>
</gene>
<dbReference type="KEGG" id="ahe:Arch_0189"/>
<dbReference type="AlphaFoldDB" id="D7BM01"/>